<dbReference type="PANTHER" id="PTHR43265">
    <property type="entry name" value="ESTERASE ESTD"/>
    <property type="match status" value="1"/>
</dbReference>
<comment type="caution">
    <text evidence="2">The sequence shown here is derived from an EMBL/GenBank/DDBJ whole genome shotgun (WGS) entry which is preliminary data.</text>
</comment>
<name>A0A918PXX8_9BACT</name>
<dbReference type="SUPFAM" id="SSF53474">
    <property type="entry name" value="alpha/beta-Hydrolases"/>
    <property type="match status" value="1"/>
</dbReference>
<feature type="domain" description="Serine aminopeptidase S33" evidence="1">
    <location>
        <begin position="75"/>
        <end position="327"/>
    </location>
</feature>
<reference evidence="2" key="1">
    <citation type="journal article" date="2014" name="Int. J. Syst. Evol. Microbiol.">
        <title>Complete genome sequence of Corynebacterium casei LMG S-19264T (=DSM 44701T), isolated from a smear-ripened cheese.</title>
        <authorList>
            <consortium name="US DOE Joint Genome Institute (JGI-PGF)"/>
            <person name="Walter F."/>
            <person name="Albersmeier A."/>
            <person name="Kalinowski J."/>
            <person name="Ruckert C."/>
        </authorList>
    </citation>
    <scope>NUCLEOTIDE SEQUENCE</scope>
    <source>
        <strain evidence="2">KCTC 12368</strain>
    </source>
</reference>
<sequence length="354" mass="40828">MKAFNFGHKNILKRILIYTIYLTLTISTCFSQSVLSHEREVASPENYNFVDIEFDNEEEGFTLSGTLITPKSKFDKILVIVPGTGKDGRNSHFKLVDSLLQNNVAVYRYDERGVGKSQGKYSNLYLFSNIRKYNDLYYCLNKLREIDEIKEKKIGVLGHSEGGLASIEAYEKGAQIDFFIQWAVPIKPYDTVRFQYEKGSNKGFFKTLKIPSDRHAEFIDLVNTTIQLNKYEKNSKIRKVIDKAAKSSGFNKGDYQEYLSSTLFISLLKKDYEATYKNIESPVFYIIGSMDEIVDPIKNTQILREIKNNNIDICVMPNLYHMLSKEKFSEPGPKVYLIEDEANSKIIQWITKSF</sequence>
<dbReference type="EMBL" id="BMWX01000003">
    <property type="protein sequence ID" value="GGZ24789.1"/>
    <property type="molecule type" value="Genomic_DNA"/>
</dbReference>
<dbReference type="PANTHER" id="PTHR43265:SF1">
    <property type="entry name" value="ESTERASE ESTD"/>
    <property type="match status" value="1"/>
</dbReference>
<dbReference type="InterPro" id="IPR022742">
    <property type="entry name" value="Hydrolase_4"/>
</dbReference>
<evidence type="ECO:0000313" key="3">
    <source>
        <dbReference type="Proteomes" id="UP000619457"/>
    </source>
</evidence>
<organism evidence="2 3">
    <name type="scientific">Echinicola pacifica</name>
    <dbReference type="NCBI Taxonomy" id="346377"/>
    <lineage>
        <taxon>Bacteria</taxon>
        <taxon>Pseudomonadati</taxon>
        <taxon>Bacteroidota</taxon>
        <taxon>Cytophagia</taxon>
        <taxon>Cytophagales</taxon>
        <taxon>Cyclobacteriaceae</taxon>
        <taxon>Echinicola</taxon>
    </lineage>
</organism>
<dbReference type="Pfam" id="PF12146">
    <property type="entry name" value="Hydrolase_4"/>
    <property type="match status" value="1"/>
</dbReference>
<dbReference type="GO" id="GO:0052689">
    <property type="term" value="F:carboxylic ester hydrolase activity"/>
    <property type="evidence" value="ECO:0007669"/>
    <property type="project" value="TreeGrafter"/>
</dbReference>
<keyword evidence="3" id="KW-1185">Reference proteome</keyword>
<dbReference type="AlphaFoldDB" id="A0A918PXX8"/>
<dbReference type="RefSeq" id="WP_018473480.1">
    <property type="nucleotide sequence ID" value="NZ_BMWX01000003.1"/>
</dbReference>
<gene>
    <name evidence="2" type="ORF">GCM10007049_16490</name>
</gene>
<dbReference type="InterPro" id="IPR029058">
    <property type="entry name" value="AB_hydrolase_fold"/>
</dbReference>
<dbReference type="Proteomes" id="UP000619457">
    <property type="component" value="Unassembled WGS sequence"/>
</dbReference>
<evidence type="ECO:0000313" key="2">
    <source>
        <dbReference type="EMBL" id="GGZ24789.1"/>
    </source>
</evidence>
<dbReference type="InterPro" id="IPR053145">
    <property type="entry name" value="AB_hydrolase_Est10"/>
</dbReference>
<dbReference type="Gene3D" id="3.40.50.1820">
    <property type="entry name" value="alpha/beta hydrolase"/>
    <property type="match status" value="1"/>
</dbReference>
<proteinExistence type="predicted"/>
<protein>
    <recommendedName>
        <fullName evidence="1">Serine aminopeptidase S33 domain-containing protein</fullName>
    </recommendedName>
</protein>
<reference evidence="2" key="2">
    <citation type="submission" date="2020-09" db="EMBL/GenBank/DDBJ databases">
        <authorList>
            <person name="Sun Q."/>
            <person name="Kim S."/>
        </authorList>
    </citation>
    <scope>NUCLEOTIDE SEQUENCE</scope>
    <source>
        <strain evidence="2">KCTC 12368</strain>
    </source>
</reference>
<accession>A0A918PXX8</accession>
<evidence type="ECO:0000259" key="1">
    <source>
        <dbReference type="Pfam" id="PF12146"/>
    </source>
</evidence>